<dbReference type="Proteomes" id="UP000198976">
    <property type="component" value="Chromosome I"/>
</dbReference>
<sequence length="197" mass="22161">MPSWSRLARNIARKALFTVVSQMRTSGSQAPTQTRKSQRNSMPSDGSQPRPLGAHSIREVDLSEGLAHTSYDPDPDGDADPGEVVWTWVPYEEDASRGKDRPVVVIGRSTKSGTHGVYVAQLTSKDHDRDARWEASQGRHWMDVGTGTWDSRGRPSEVRLDRVLWVAHDEVRREGATLKRQIFERVINGMRTVDSNR</sequence>
<dbReference type="EMBL" id="LT629792">
    <property type="protein sequence ID" value="SDT90040.1"/>
    <property type="molecule type" value="Genomic_DNA"/>
</dbReference>
<comment type="similarity">
    <text evidence="1">Belongs to the PemK/MazF family.</text>
</comment>
<evidence type="ECO:0000313" key="4">
    <source>
        <dbReference type="EMBL" id="SDT90040.1"/>
    </source>
</evidence>
<organism evidence="4 5">
    <name type="scientific">Schaalia radingae</name>
    <dbReference type="NCBI Taxonomy" id="131110"/>
    <lineage>
        <taxon>Bacteria</taxon>
        <taxon>Bacillati</taxon>
        <taxon>Actinomycetota</taxon>
        <taxon>Actinomycetes</taxon>
        <taxon>Actinomycetales</taxon>
        <taxon>Actinomycetaceae</taxon>
        <taxon>Schaalia</taxon>
    </lineage>
</organism>
<proteinExistence type="inferred from homology"/>
<evidence type="ECO:0000256" key="2">
    <source>
        <dbReference type="ARBA" id="ARBA00022649"/>
    </source>
</evidence>
<dbReference type="Pfam" id="PF02452">
    <property type="entry name" value="PemK_toxin"/>
    <property type="match status" value="1"/>
</dbReference>
<reference evidence="4 5" key="1">
    <citation type="submission" date="2016-10" db="EMBL/GenBank/DDBJ databases">
        <authorList>
            <person name="Varghese N."/>
            <person name="Submissions S."/>
        </authorList>
    </citation>
    <scope>NUCLEOTIDE SEQUENCE [LARGE SCALE GENOMIC DNA]</scope>
    <source>
        <strain evidence="4 5">DSM 9169</strain>
    </source>
</reference>
<dbReference type="RefSeq" id="WP_092648421.1">
    <property type="nucleotide sequence ID" value="NZ_LT629792.1"/>
</dbReference>
<dbReference type="SUPFAM" id="SSF50118">
    <property type="entry name" value="Cell growth inhibitor/plasmid maintenance toxic component"/>
    <property type="match status" value="1"/>
</dbReference>
<keyword evidence="2" id="KW-1277">Toxin-antitoxin system</keyword>
<keyword evidence="5" id="KW-1185">Reference proteome</keyword>
<gene>
    <name evidence="4" type="ORF">SAMN04489714_0708</name>
</gene>
<name>A0ABY0V6N7_9ACTO</name>
<accession>A0ABY0V6N7</accession>
<protein>
    <submittedName>
        <fullName evidence="4">PemK-like, MazF-like toxin of type II toxin-antitoxin system</fullName>
    </submittedName>
</protein>
<feature type="compositionally biased region" description="Polar residues" evidence="3">
    <location>
        <begin position="22"/>
        <end position="47"/>
    </location>
</feature>
<evidence type="ECO:0000256" key="1">
    <source>
        <dbReference type="ARBA" id="ARBA00007521"/>
    </source>
</evidence>
<feature type="region of interest" description="Disordered" evidence="3">
    <location>
        <begin position="22"/>
        <end position="53"/>
    </location>
</feature>
<evidence type="ECO:0000313" key="5">
    <source>
        <dbReference type="Proteomes" id="UP000198976"/>
    </source>
</evidence>
<dbReference type="InterPro" id="IPR003477">
    <property type="entry name" value="PemK-like"/>
</dbReference>
<dbReference type="InterPro" id="IPR011067">
    <property type="entry name" value="Plasmid_toxin/cell-grow_inhib"/>
</dbReference>
<evidence type="ECO:0000256" key="3">
    <source>
        <dbReference type="SAM" id="MobiDB-lite"/>
    </source>
</evidence>
<dbReference type="Gene3D" id="2.30.30.110">
    <property type="match status" value="1"/>
</dbReference>